<reference evidence="2" key="1">
    <citation type="submission" date="2022-11" db="EMBL/GenBank/DDBJ databases">
        <authorList>
            <person name="Petersen C."/>
        </authorList>
    </citation>
    <scope>NUCLEOTIDE SEQUENCE</scope>
    <source>
        <strain evidence="2">IBT 26290</strain>
    </source>
</reference>
<evidence type="ECO:0000313" key="2">
    <source>
        <dbReference type="EMBL" id="KAJ5153187.1"/>
    </source>
</evidence>
<name>A0A9W9LGA3_9EURO</name>
<dbReference type="AlphaFoldDB" id="A0A9W9LGA3"/>
<sequence>MVSRNANPPRSPAPRAPRDSITSLTEDFYTHASDLTSIDEDFSLSADFVSSRDSEAHRIADIPHEIYLGSHESSLDFSLLSRLGHGDSNRRDFAMPTMTGIDSDLLALPTDPTESQLGDNPFGTDGVGDAHATDSSANIRVILSTLESLHMPSTMPAPGIDMILKITSMAIGNLSALLKDPCGLNSSNITLLALVCCNNIIDAYQQILLVQSNPVSADNEKGHNEDAMDYCCGTAAIAADMPIAVGAFLPDSSVKRKIISSVLLSELTRLGNMVERIIPSSKSNAIPASRSIKEGGEFVSTLKPLLKEKLRAIIRVVKAEITESDDI</sequence>
<dbReference type="GeneID" id="81430965"/>
<organism evidence="2 3">
    <name type="scientific">Penicillium canariense</name>
    <dbReference type="NCBI Taxonomy" id="189055"/>
    <lineage>
        <taxon>Eukaryota</taxon>
        <taxon>Fungi</taxon>
        <taxon>Dikarya</taxon>
        <taxon>Ascomycota</taxon>
        <taxon>Pezizomycotina</taxon>
        <taxon>Eurotiomycetes</taxon>
        <taxon>Eurotiomycetidae</taxon>
        <taxon>Eurotiales</taxon>
        <taxon>Aspergillaceae</taxon>
        <taxon>Penicillium</taxon>
    </lineage>
</organism>
<dbReference type="RefSeq" id="XP_056539495.1">
    <property type="nucleotide sequence ID" value="XM_056691789.1"/>
</dbReference>
<accession>A0A9W9LGA3</accession>
<proteinExistence type="predicted"/>
<evidence type="ECO:0000313" key="3">
    <source>
        <dbReference type="Proteomes" id="UP001149163"/>
    </source>
</evidence>
<keyword evidence="3" id="KW-1185">Reference proteome</keyword>
<gene>
    <name evidence="2" type="ORF">N7482_009665</name>
</gene>
<dbReference type="EMBL" id="JAPQKN010000007">
    <property type="protein sequence ID" value="KAJ5153187.1"/>
    <property type="molecule type" value="Genomic_DNA"/>
</dbReference>
<reference evidence="2" key="2">
    <citation type="journal article" date="2023" name="IMA Fungus">
        <title>Comparative genomic study of the Penicillium genus elucidates a diverse pangenome and 15 lateral gene transfer events.</title>
        <authorList>
            <person name="Petersen C."/>
            <person name="Sorensen T."/>
            <person name="Nielsen M.R."/>
            <person name="Sondergaard T.E."/>
            <person name="Sorensen J.L."/>
            <person name="Fitzpatrick D.A."/>
            <person name="Frisvad J.C."/>
            <person name="Nielsen K.L."/>
        </authorList>
    </citation>
    <scope>NUCLEOTIDE SEQUENCE</scope>
    <source>
        <strain evidence="2">IBT 26290</strain>
    </source>
</reference>
<protein>
    <recommendedName>
        <fullName evidence="4">Aflatoxin regulatory protein domain-containing protein</fullName>
    </recommendedName>
</protein>
<dbReference type="Proteomes" id="UP001149163">
    <property type="component" value="Unassembled WGS sequence"/>
</dbReference>
<evidence type="ECO:0008006" key="4">
    <source>
        <dbReference type="Google" id="ProtNLM"/>
    </source>
</evidence>
<feature type="region of interest" description="Disordered" evidence="1">
    <location>
        <begin position="1"/>
        <end position="21"/>
    </location>
</feature>
<evidence type="ECO:0000256" key="1">
    <source>
        <dbReference type="SAM" id="MobiDB-lite"/>
    </source>
</evidence>
<comment type="caution">
    <text evidence="2">The sequence shown here is derived from an EMBL/GenBank/DDBJ whole genome shotgun (WGS) entry which is preliminary data.</text>
</comment>